<evidence type="ECO:0000313" key="7">
    <source>
        <dbReference type="Proteomes" id="UP001644719"/>
    </source>
</evidence>
<name>A0ABX2H8P9_9FIRM</name>
<evidence type="ECO:0000259" key="5">
    <source>
        <dbReference type="Pfam" id="PF22780"/>
    </source>
</evidence>
<evidence type="ECO:0000256" key="3">
    <source>
        <dbReference type="ARBA" id="ARBA00022827"/>
    </source>
</evidence>
<dbReference type="SUPFAM" id="SSF160996">
    <property type="entry name" value="HI0933 insert domain-like"/>
    <property type="match status" value="1"/>
</dbReference>
<dbReference type="PRINTS" id="PR00368">
    <property type="entry name" value="FADPNR"/>
</dbReference>
<proteinExistence type="predicted"/>
<dbReference type="SUPFAM" id="SSF51905">
    <property type="entry name" value="FAD/NAD(P)-binding domain"/>
    <property type="match status" value="1"/>
</dbReference>
<dbReference type="PANTHER" id="PTHR42887">
    <property type="entry name" value="OS12G0638800 PROTEIN"/>
    <property type="match status" value="1"/>
</dbReference>
<comment type="cofactor">
    <cofactor evidence="1">
        <name>FAD</name>
        <dbReference type="ChEBI" id="CHEBI:57692"/>
    </cofactor>
</comment>
<dbReference type="InterPro" id="IPR023166">
    <property type="entry name" value="BaiN-like_dom_sf"/>
</dbReference>
<sequence>MEKKRVIVTGGGASGLMAAIAAAENGAAVTILEQNEKPGKKICATGNGKCNFTNIQVPSDAYRSENPGFEQAVLNQFPVEDTVKFFTRLGIYPVNKNGGYLYPHSGQAASVAEVLCMEARNLGVKIKTNQKVQRVFKEQDIWKVQVEGWIYEGEAVILSNGSKASAISGSDGSGYELAAALGHRLIEPLPALTALKCKNTGFSGWAGVRTEGRITLLVDGKKVTEETGELQLTDYGVSGIPVFQVSRYGIRALKQGKNVTLILNFLPEFSREQLKAFLKIRKENCPYKGKKDFLTGLFPDKLAKVLLLANDLEEAISSYPLKVTGYQSFEQAQVCSGGVDTTQVNAQTLESTRNSGLYFAGELLDIDGKCGGYNLQWAWSSGYVAGVNASKMSERV</sequence>
<dbReference type="PRINTS" id="PR00411">
    <property type="entry name" value="PNDRDTASEI"/>
</dbReference>
<dbReference type="Gene3D" id="1.10.8.260">
    <property type="entry name" value="HI0933 insert domain-like"/>
    <property type="match status" value="1"/>
</dbReference>
<dbReference type="Gene3D" id="3.50.50.60">
    <property type="entry name" value="FAD/NAD(P)-binding domain"/>
    <property type="match status" value="1"/>
</dbReference>
<protein>
    <submittedName>
        <fullName evidence="6">NAD(P)/FAD-dependent oxidoreductase</fullName>
    </submittedName>
</protein>
<dbReference type="EMBL" id="JAAITS010000035">
    <property type="protein sequence ID" value="NSG86242.1"/>
    <property type="molecule type" value="Genomic_DNA"/>
</dbReference>
<dbReference type="InterPro" id="IPR004792">
    <property type="entry name" value="BaiN-like"/>
</dbReference>
<evidence type="ECO:0000259" key="4">
    <source>
        <dbReference type="Pfam" id="PF03486"/>
    </source>
</evidence>
<reference evidence="6 7" key="1">
    <citation type="journal article" date="2020" name="Cell Host Microbe">
        <title>Functional and Genomic Variation between Human-Derived Isolates of Lachnospiraceae Reveals Inter- and Intra-Species Diversity.</title>
        <authorList>
            <person name="Sorbara M.T."/>
            <person name="Littmann E.R."/>
            <person name="Fontana E."/>
            <person name="Moody T.U."/>
            <person name="Kohout C.E."/>
            <person name="Gjonbalaj M."/>
            <person name="Eaton V."/>
            <person name="Seok R."/>
            <person name="Leiner I.M."/>
            <person name="Pamer E.G."/>
        </authorList>
    </citation>
    <scope>NUCLEOTIDE SEQUENCE [LARGE SCALE GENOMIC DNA]</scope>
    <source>
        <strain evidence="6 7">MSK.17.74</strain>
    </source>
</reference>
<evidence type="ECO:0000256" key="1">
    <source>
        <dbReference type="ARBA" id="ARBA00001974"/>
    </source>
</evidence>
<feature type="domain" description="RsdA/BaiN/AoA(So)-like insert" evidence="5">
    <location>
        <begin position="190"/>
        <end position="314"/>
    </location>
</feature>
<keyword evidence="7" id="KW-1185">Reference proteome</keyword>
<dbReference type="Pfam" id="PF22780">
    <property type="entry name" value="HI0933_like_1st"/>
    <property type="match status" value="1"/>
</dbReference>
<dbReference type="Proteomes" id="UP001644719">
    <property type="component" value="Unassembled WGS sequence"/>
</dbReference>
<keyword evidence="2" id="KW-0285">Flavoprotein</keyword>
<comment type="caution">
    <text evidence="6">The sequence shown here is derived from an EMBL/GenBank/DDBJ whole genome shotgun (WGS) entry which is preliminary data.</text>
</comment>
<dbReference type="NCBIfam" id="TIGR00275">
    <property type="entry name" value="aminoacetone oxidase family FAD-binding enzyme"/>
    <property type="match status" value="1"/>
</dbReference>
<evidence type="ECO:0000313" key="6">
    <source>
        <dbReference type="EMBL" id="NSG86242.1"/>
    </source>
</evidence>
<evidence type="ECO:0000256" key="2">
    <source>
        <dbReference type="ARBA" id="ARBA00022630"/>
    </source>
</evidence>
<dbReference type="InterPro" id="IPR057661">
    <property type="entry name" value="RsdA/BaiN/AoA(So)_Rossmann"/>
</dbReference>
<dbReference type="RefSeq" id="WP_173769979.1">
    <property type="nucleotide sequence ID" value="NZ_JAAITS010000035.1"/>
</dbReference>
<dbReference type="InterPro" id="IPR036188">
    <property type="entry name" value="FAD/NAD-bd_sf"/>
</dbReference>
<dbReference type="InterPro" id="IPR055178">
    <property type="entry name" value="RsdA/BaiN/AoA(So)-like_dom"/>
</dbReference>
<gene>
    <name evidence="6" type="ORF">G5B17_12675</name>
</gene>
<dbReference type="Gene3D" id="2.40.30.10">
    <property type="entry name" value="Translation factors"/>
    <property type="match status" value="1"/>
</dbReference>
<dbReference type="Pfam" id="PF03486">
    <property type="entry name" value="HI0933_like"/>
    <property type="match status" value="1"/>
</dbReference>
<keyword evidence="3" id="KW-0274">FAD</keyword>
<dbReference type="PANTHER" id="PTHR42887:SF2">
    <property type="entry name" value="OS12G0638800 PROTEIN"/>
    <property type="match status" value="1"/>
</dbReference>
<organism evidence="6 7">
    <name type="scientific">Blautia faecis</name>
    <dbReference type="NCBI Taxonomy" id="871665"/>
    <lineage>
        <taxon>Bacteria</taxon>
        <taxon>Bacillati</taxon>
        <taxon>Bacillota</taxon>
        <taxon>Clostridia</taxon>
        <taxon>Lachnospirales</taxon>
        <taxon>Lachnospiraceae</taxon>
        <taxon>Blautia</taxon>
    </lineage>
</organism>
<feature type="domain" description="RsdA/BaiN/AoA(So)-like Rossmann fold-like" evidence="4">
    <location>
        <begin position="5"/>
        <end position="387"/>
    </location>
</feature>
<accession>A0ABX2H8P9</accession>